<evidence type="ECO:0008006" key="5">
    <source>
        <dbReference type="Google" id="ProtNLM"/>
    </source>
</evidence>
<name>A0ABY6FUL3_9MICC</name>
<gene>
    <name evidence="3" type="ORF">N9A08_01565</name>
</gene>
<keyword evidence="2" id="KW-0732">Signal</keyword>
<feature type="compositionally biased region" description="Low complexity" evidence="1">
    <location>
        <begin position="35"/>
        <end position="44"/>
    </location>
</feature>
<feature type="chain" id="PRO_5045189660" description="Lipoprotein" evidence="2">
    <location>
        <begin position="24"/>
        <end position="263"/>
    </location>
</feature>
<keyword evidence="4" id="KW-1185">Reference proteome</keyword>
<dbReference type="PROSITE" id="PS51257">
    <property type="entry name" value="PROKAR_LIPOPROTEIN"/>
    <property type="match status" value="1"/>
</dbReference>
<sequence length="263" mass="26302">MKKAISIPALSLLLLTGCAAADAAPEAVAPPPSATPSAPVSPAAQDTEEQACTKLMGTDGSGPLYESIRLVRISDGTFGFQPSTPEKTERLHQTVLAAADAAPEDLGALLTDLSSGTAGALQVAESSEGWSVYFSPEGWSAAAGQLLSRCAPYEPAAASVPAGADLGSPDAVGARFPGYPLVVDASSIDYRAGAWLAGKLADGRVVALAPSLYAPYDPAVPDLGSYYAGSGEVSGDSAVKQTVFPGSSAAGAFTGVTAGTQEP</sequence>
<dbReference type="RefSeq" id="WP_263128093.1">
    <property type="nucleotide sequence ID" value="NZ_CP106856.1"/>
</dbReference>
<reference evidence="3" key="1">
    <citation type="submission" date="2022-09" db="EMBL/GenBank/DDBJ databases">
        <authorList>
            <person name="Li D."/>
            <person name="Cheng J."/>
            <person name="Li Y."/>
        </authorList>
    </citation>
    <scope>NUCLEOTIDE SEQUENCE</scope>
    <source>
        <strain evidence="3">DL</strain>
    </source>
</reference>
<accession>A0ABY6FUL3</accession>
<evidence type="ECO:0000256" key="1">
    <source>
        <dbReference type="SAM" id="MobiDB-lite"/>
    </source>
</evidence>
<dbReference type="Proteomes" id="UP001063368">
    <property type="component" value="Chromosome"/>
</dbReference>
<dbReference type="EMBL" id="CP106856">
    <property type="protein sequence ID" value="UYB36404.1"/>
    <property type="molecule type" value="Genomic_DNA"/>
</dbReference>
<proteinExistence type="predicted"/>
<protein>
    <recommendedName>
        <fullName evidence="5">Lipoprotein</fullName>
    </recommendedName>
</protein>
<evidence type="ECO:0000313" key="3">
    <source>
        <dbReference type="EMBL" id="UYB36404.1"/>
    </source>
</evidence>
<feature type="region of interest" description="Disordered" evidence="1">
    <location>
        <begin position="26"/>
        <end position="49"/>
    </location>
</feature>
<organism evidence="3 4">
    <name type="scientific">Arthrobacter koreensis</name>
    <dbReference type="NCBI Taxonomy" id="199136"/>
    <lineage>
        <taxon>Bacteria</taxon>
        <taxon>Bacillati</taxon>
        <taxon>Actinomycetota</taxon>
        <taxon>Actinomycetes</taxon>
        <taxon>Micrococcales</taxon>
        <taxon>Micrococcaceae</taxon>
        <taxon>Arthrobacter</taxon>
    </lineage>
</organism>
<feature type="signal peptide" evidence="2">
    <location>
        <begin position="1"/>
        <end position="23"/>
    </location>
</feature>
<evidence type="ECO:0000313" key="4">
    <source>
        <dbReference type="Proteomes" id="UP001063368"/>
    </source>
</evidence>
<evidence type="ECO:0000256" key="2">
    <source>
        <dbReference type="SAM" id="SignalP"/>
    </source>
</evidence>